<keyword evidence="4" id="KW-0597">Phosphoprotein</keyword>
<evidence type="ECO:0000256" key="2">
    <source>
        <dbReference type="ARBA" id="ARBA00004236"/>
    </source>
</evidence>
<feature type="compositionally biased region" description="Basic residues" evidence="11">
    <location>
        <begin position="12"/>
        <end position="33"/>
    </location>
</feature>
<dbReference type="PRINTS" id="PR00344">
    <property type="entry name" value="BCTRLSENSOR"/>
</dbReference>
<dbReference type="SMART" id="SM00387">
    <property type="entry name" value="HATPase_c"/>
    <property type="match status" value="1"/>
</dbReference>
<evidence type="ECO:0000256" key="10">
    <source>
        <dbReference type="ARBA" id="ARBA00039401"/>
    </source>
</evidence>
<dbReference type="SUPFAM" id="SSF55874">
    <property type="entry name" value="ATPase domain of HSP90 chaperone/DNA topoisomerase II/histidine kinase"/>
    <property type="match status" value="1"/>
</dbReference>
<dbReference type="SMART" id="SM00388">
    <property type="entry name" value="HisKA"/>
    <property type="match status" value="1"/>
</dbReference>
<dbReference type="Proteomes" id="UP000002484">
    <property type="component" value="Chromosome"/>
</dbReference>
<feature type="compositionally biased region" description="Gly residues" evidence="11">
    <location>
        <begin position="545"/>
        <end position="560"/>
    </location>
</feature>
<feature type="transmembrane region" description="Helical" evidence="12">
    <location>
        <begin position="174"/>
        <end position="193"/>
    </location>
</feature>
<evidence type="ECO:0000256" key="3">
    <source>
        <dbReference type="ARBA" id="ARBA00012438"/>
    </source>
</evidence>
<name>E3IYW7_PSEI1</name>
<evidence type="ECO:0000259" key="13">
    <source>
        <dbReference type="PROSITE" id="PS50109"/>
    </source>
</evidence>
<dbReference type="GO" id="GO:0007234">
    <property type="term" value="P:osmosensory signaling via phosphorelay pathway"/>
    <property type="evidence" value="ECO:0007669"/>
    <property type="project" value="TreeGrafter"/>
</dbReference>
<dbReference type="InterPro" id="IPR005467">
    <property type="entry name" value="His_kinase_dom"/>
</dbReference>
<accession>E3IYW7</accession>
<evidence type="ECO:0000256" key="5">
    <source>
        <dbReference type="ARBA" id="ARBA00022679"/>
    </source>
</evidence>
<sequence>MSAAGPPFGERARRRHERARAARTRHVTGHPRRGAADRRPADPTSQSTGGSLSGRASGWVSSLVPHGHRLTLEDWNARHRLLKWVLALHLPVIVGYAQLHHFDTMHGIAAASPSILLFGAAALPGLRRVRALAASLGLLCCSVVFVHLSDGLGPMYFHFFVVVALIALYEDWSVYALAIGFVFVANLAMRYLVTPGALTDYARHSALMLAAMHAAFIVALAGAQVVFWRYNQQERSRTERYRHQLYEGQQSLMARLEETDRIRTDLVATVSHEFRTPLAGIRGNLLTLRRRRHRMSEAQVDDMLDLALGSSERLSRLLENMLTAATATGIDDTTVSDLPEVVYEALGSLRNAALVNAVTVDLPDHLPVRMSREALHQVVANLVDNALVHSWPGAPVRLIAGRVGDEVVLRVRNPGPDLDKETIARLFEPFTQRDGSATRPTDGAGMGLYVVRRLVEVHGGRLRMTSDGGEINVEVDMWAAELPLPTADPTMLPRLPDLPRLRAEGLVEREPFIPAPSSPPLAVRRPRWDQPGRGYPNADEADLTGLGGSGLGGAGLGGPRGRASAWPADDLPLDRSG</sequence>
<dbReference type="InterPro" id="IPR003594">
    <property type="entry name" value="HATPase_dom"/>
</dbReference>
<feature type="domain" description="Histidine kinase" evidence="13">
    <location>
        <begin position="269"/>
        <end position="486"/>
    </location>
</feature>
<dbReference type="PROSITE" id="PS50109">
    <property type="entry name" value="HIS_KIN"/>
    <property type="match status" value="1"/>
</dbReference>
<dbReference type="eggNOG" id="COG2205">
    <property type="taxonomic scope" value="Bacteria"/>
</dbReference>
<keyword evidence="12" id="KW-0812">Transmembrane</keyword>
<keyword evidence="9" id="KW-0902">Two-component regulatory system</keyword>
<dbReference type="InterPro" id="IPR036890">
    <property type="entry name" value="HATPase_C_sf"/>
</dbReference>
<dbReference type="GO" id="GO:0000155">
    <property type="term" value="F:phosphorelay sensor kinase activity"/>
    <property type="evidence" value="ECO:0007669"/>
    <property type="project" value="InterPro"/>
</dbReference>
<keyword evidence="12" id="KW-0472">Membrane</keyword>
<dbReference type="GO" id="GO:0000156">
    <property type="term" value="F:phosphorelay response regulator activity"/>
    <property type="evidence" value="ECO:0007669"/>
    <property type="project" value="TreeGrafter"/>
</dbReference>
<keyword evidence="15" id="KW-1185">Reference proteome</keyword>
<protein>
    <recommendedName>
        <fullName evidence="10">Sensor-like histidine kinase SenX3</fullName>
        <ecNumber evidence="3">2.7.13.3</ecNumber>
    </recommendedName>
</protein>
<dbReference type="HOGENOM" id="CLU_472314_0_0_11"/>
<evidence type="ECO:0000256" key="6">
    <source>
        <dbReference type="ARBA" id="ARBA00022741"/>
    </source>
</evidence>
<feature type="transmembrane region" description="Helical" evidence="12">
    <location>
        <begin position="205"/>
        <end position="228"/>
    </location>
</feature>
<evidence type="ECO:0000313" key="15">
    <source>
        <dbReference type="Proteomes" id="UP000002484"/>
    </source>
</evidence>
<dbReference type="InterPro" id="IPR036097">
    <property type="entry name" value="HisK_dim/P_sf"/>
</dbReference>
<evidence type="ECO:0000256" key="8">
    <source>
        <dbReference type="ARBA" id="ARBA00022840"/>
    </source>
</evidence>
<feature type="transmembrane region" description="Helical" evidence="12">
    <location>
        <begin position="105"/>
        <end position="124"/>
    </location>
</feature>
<evidence type="ECO:0000256" key="9">
    <source>
        <dbReference type="ARBA" id="ARBA00023012"/>
    </source>
</evidence>
<dbReference type="STRING" id="298654.FraEuI1c_1032"/>
<dbReference type="KEGG" id="fri:FraEuI1c_1032"/>
<dbReference type="InParanoid" id="E3IYW7"/>
<comment type="catalytic activity">
    <reaction evidence="1">
        <text>ATP + protein L-histidine = ADP + protein N-phospho-L-histidine.</text>
        <dbReference type="EC" id="2.7.13.3"/>
    </reaction>
</comment>
<dbReference type="GO" id="GO:0030295">
    <property type="term" value="F:protein kinase activator activity"/>
    <property type="evidence" value="ECO:0007669"/>
    <property type="project" value="TreeGrafter"/>
</dbReference>
<dbReference type="SUPFAM" id="SSF47384">
    <property type="entry name" value="Homodimeric domain of signal transducing histidine kinase"/>
    <property type="match status" value="1"/>
</dbReference>
<dbReference type="InterPro" id="IPR003661">
    <property type="entry name" value="HisK_dim/P_dom"/>
</dbReference>
<keyword evidence="6" id="KW-0547">Nucleotide-binding</keyword>
<evidence type="ECO:0000313" key="14">
    <source>
        <dbReference type="EMBL" id="ADP79105.1"/>
    </source>
</evidence>
<dbReference type="Pfam" id="PF00512">
    <property type="entry name" value="HisKA"/>
    <property type="match status" value="1"/>
</dbReference>
<reference evidence="14 15" key="1">
    <citation type="submission" date="2010-10" db="EMBL/GenBank/DDBJ databases">
        <title>Complete sequence of Frankia sp. EuI1c.</title>
        <authorList>
            <consortium name="US DOE Joint Genome Institute"/>
            <person name="Lucas S."/>
            <person name="Copeland A."/>
            <person name="Lapidus A."/>
            <person name="Cheng J.-F."/>
            <person name="Bruce D."/>
            <person name="Goodwin L."/>
            <person name="Pitluck S."/>
            <person name="Chertkov O."/>
            <person name="Detter J.C."/>
            <person name="Han C."/>
            <person name="Tapia R."/>
            <person name="Land M."/>
            <person name="Hauser L."/>
            <person name="Jeffries C."/>
            <person name="Kyrpides N."/>
            <person name="Ivanova N."/>
            <person name="Mikhailova N."/>
            <person name="Beauchemin N."/>
            <person name="Sen A."/>
            <person name="Sur S.A."/>
            <person name="Gtari M."/>
            <person name="Wall L."/>
            <person name="Tisa L."/>
            <person name="Woyke T."/>
        </authorList>
    </citation>
    <scope>NUCLEOTIDE SEQUENCE [LARGE SCALE GENOMIC DNA]</scope>
    <source>
        <strain evidence="15">DSM 45817 / CECT 9037 / EuI1c</strain>
    </source>
</reference>
<gene>
    <name evidence="14" type="ordered locus">FraEuI1c_1032</name>
</gene>
<dbReference type="GO" id="GO:0005886">
    <property type="term" value="C:plasma membrane"/>
    <property type="evidence" value="ECO:0007669"/>
    <property type="project" value="UniProtKB-SubCell"/>
</dbReference>
<dbReference type="EC" id="2.7.13.3" evidence="3"/>
<evidence type="ECO:0000256" key="4">
    <source>
        <dbReference type="ARBA" id="ARBA00022553"/>
    </source>
</evidence>
<dbReference type="EMBL" id="CP002299">
    <property type="protein sequence ID" value="ADP79105.1"/>
    <property type="molecule type" value="Genomic_DNA"/>
</dbReference>
<dbReference type="Gene3D" id="3.30.565.10">
    <property type="entry name" value="Histidine kinase-like ATPase, C-terminal domain"/>
    <property type="match status" value="1"/>
</dbReference>
<dbReference type="CDD" id="cd00082">
    <property type="entry name" value="HisKA"/>
    <property type="match status" value="1"/>
</dbReference>
<evidence type="ECO:0000256" key="7">
    <source>
        <dbReference type="ARBA" id="ARBA00022777"/>
    </source>
</evidence>
<keyword evidence="8" id="KW-0067">ATP-binding</keyword>
<dbReference type="Gene3D" id="1.10.287.130">
    <property type="match status" value="1"/>
</dbReference>
<dbReference type="RefSeq" id="WP_013422226.1">
    <property type="nucleotide sequence ID" value="NC_014666.1"/>
</dbReference>
<dbReference type="InterPro" id="IPR050351">
    <property type="entry name" value="BphY/WalK/GraS-like"/>
</dbReference>
<feature type="transmembrane region" description="Helical" evidence="12">
    <location>
        <begin position="131"/>
        <end position="148"/>
    </location>
</feature>
<comment type="subcellular location">
    <subcellularLocation>
        <location evidence="2">Cell membrane</location>
    </subcellularLocation>
</comment>
<evidence type="ECO:0000256" key="12">
    <source>
        <dbReference type="SAM" id="Phobius"/>
    </source>
</evidence>
<dbReference type="InterPro" id="IPR004358">
    <property type="entry name" value="Sig_transdc_His_kin-like_C"/>
</dbReference>
<dbReference type="GO" id="GO:0005524">
    <property type="term" value="F:ATP binding"/>
    <property type="evidence" value="ECO:0007669"/>
    <property type="project" value="UniProtKB-KW"/>
</dbReference>
<feature type="region of interest" description="Disordered" evidence="11">
    <location>
        <begin position="511"/>
        <end position="577"/>
    </location>
</feature>
<proteinExistence type="predicted"/>
<keyword evidence="7 14" id="KW-0418">Kinase</keyword>
<dbReference type="Pfam" id="PF02518">
    <property type="entry name" value="HATPase_c"/>
    <property type="match status" value="1"/>
</dbReference>
<organism evidence="14 15">
    <name type="scientific">Pseudofrankia inefficax (strain DSM 45817 / CECT 9037 / DDB 130130 / EuI1c)</name>
    <name type="common">Frankia inefficax</name>
    <dbReference type="NCBI Taxonomy" id="298654"/>
    <lineage>
        <taxon>Bacteria</taxon>
        <taxon>Bacillati</taxon>
        <taxon>Actinomycetota</taxon>
        <taxon>Actinomycetes</taxon>
        <taxon>Frankiales</taxon>
        <taxon>Frankiaceae</taxon>
        <taxon>Pseudofrankia</taxon>
    </lineage>
</organism>
<dbReference type="OrthoDB" id="9786919at2"/>
<evidence type="ECO:0000256" key="1">
    <source>
        <dbReference type="ARBA" id="ARBA00000085"/>
    </source>
</evidence>
<evidence type="ECO:0000256" key="11">
    <source>
        <dbReference type="SAM" id="MobiDB-lite"/>
    </source>
</evidence>
<dbReference type="PANTHER" id="PTHR42878:SF7">
    <property type="entry name" value="SENSOR HISTIDINE KINASE GLRK"/>
    <property type="match status" value="1"/>
</dbReference>
<dbReference type="AlphaFoldDB" id="E3IYW7"/>
<keyword evidence="12" id="KW-1133">Transmembrane helix</keyword>
<dbReference type="PANTHER" id="PTHR42878">
    <property type="entry name" value="TWO-COMPONENT HISTIDINE KINASE"/>
    <property type="match status" value="1"/>
</dbReference>
<keyword evidence="5" id="KW-0808">Transferase</keyword>
<feature type="region of interest" description="Disordered" evidence="11">
    <location>
        <begin position="1"/>
        <end position="56"/>
    </location>
</feature>